<feature type="region of interest" description="Disordered" evidence="1">
    <location>
        <begin position="250"/>
        <end position="314"/>
    </location>
</feature>
<feature type="compositionally biased region" description="Polar residues" evidence="1">
    <location>
        <begin position="250"/>
        <end position="263"/>
    </location>
</feature>
<evidence type="ECO:0000256" key="1">
    <source>
        <dbReference type="SAM" id="MobiDB-lite"/>
    </source>
</evidence>
<feature type="compositionally biased region" description="Basic and acidic residues" evidence="1">
    <location>
        <begin position="273"/>
        <end position="295"/>
    </location>
</feature>
<feature type="compositionally biased region" description="Polar residues" evidence="1">
    <location>
        <begin position="194"/>
        <end position="203"/>
    </location>
</feature>
<dbReference type="AlphaFoldDB" id="D8QGX1"/>
<gene>
    <name evidence="2" type="ORF">SCHCODRAFT_237711</name>
</gene>
<name>D8QGX1_SCHCM</name>
<feature type="region of interest" description="Disordered" evidence="1">
    <location>
        <begin position="152"/>
        <end position="235"/>
    </location>
</feature>
<protein>
    <submittedName>
        <fullName evidence="2">Uncharacterized protein</fullName>
    </submittedName>
</protein>
<proteinExistence type="predicted"/>
<dbReference type="eggNOG" id="ENOG502SZG8">
    <property type="taxonomic scope" value="Eukaryota"/>
</dbReference>
<reference evidence="2 3" key="1">
    <citation type="journal article" date="2010" name="Nat. Biotechnol.">
        <title>Genome sequence of the model mushroom Schizophyllum commune.</title>
        <authorList>
            <person name="Ohm R.A."/>
            <person name="de Jong J.F."/>
            <person name="Lugones L.G."/>
            <person name="Aerts A."/>
            <person name="Kothe E."/>
            <person name="Stajich J.E."/>
            <person name="de Vries R.P."/>
            <person name="Record E."/>
            <person name="Levasseur A."/>
            <person name="Baker S.E."/>
            <person name="Bartholomew K.A."/>
            <person name="Coutinho P.M."/>
            <person name="Erdmann S."/>
            <person name="Fowler T.J."/>
            <person name="Gathman A.C."/>
            <person name="Lombard V."/>
            <person name="Henrissat B."/>
            <person name="Knabe N."/>
            <person name="Kuees U."/>
            <person name="Lilly W.W."/>
            <person name="Lindquist E."/>
            <person name="Lucas S."/>
            <person name="Magnuson J.K."/>
            <person name="Piumi F."/>
            <person name="Raudaskoski M."/>
            <person name="Salamov A."/>
            <person name="Schmutz J."/>
            <person name="Schwarze F.W.M.R."/>
            <person name="vanKuyk P.A."/>
            <person name="Horton J.S."/>
            <person name="Grigoriev I.V."/>
            <person name="Woesten H.A.B."/>
        </authorList>
    </citation>
    <scope>NUCLEOTIDE SEQUENCE [LARGE SCALE GENOMIC DNA]</scope>
    <source>
        <strain evidence="3">H4-8 / FGSC 9210</strain>
    </source>
</reference>
<feature type="compositionally biased region" description="Basic and acidic residues" evidence="1">
    <location>
        <begin position="205"/>
        <end position="214"/>
    </location>
</feature>
<dbReference type="VEuPathDB" id="FungiDB:SCHCODRAFT_02640341"/>
<accession>D8QGX1</accession>
<dbReference type="EMBL" id="GL377312">
    <property type="protein sequence ID" value="EFI92837.1"/>
    <property type="molecule type" value="Genomic_DNA"/>
</dbReference>
<organism evidence="3">
    <name type="scientific">Schizophyllum commune (strain H4-8 / FGSC 9210)</name>
    <name type="common">Split gill fungus</name>
    <dbReference type="NCBI Taxonomy" id="578458"/>
    <lineage>
        <taxon>Eukaryota</taxon>
        <taxon>Fungi</taxon>
        <taxon>Dikarya</taxon>
        <taxon>Basidiomycota</taxon>
        <taxon>Agaricomycotina</taxon>
        <taxon>Agaricomycetes</taxon>
        <taxon>Agaricomycetidae</taxon>
        <taxon>Agaricales</taxon>
        <taxon>Schizophyllaceae</taxon>
        <taxon>Schizophyllum</taxon>
    </lineage>
</organism>
<evidence type="ECO:0000313" key="2">
    <source>
        <dbReference type="EMBL" id="EFI92837.1"/>
    </source>
</evidence>
<dbReference type="Proteomes" id="UP000007431">
    <property type="component" value="Unassembled WGS sequence"/>
</dbReference>
<sequence length="346" mass="39078">MRLHSHGLMVSAKIEHFEYYWGLQRCTLDLSSPMNHVQLRKDMVEGLKHRDWELPEKEYEYDFVPLKLLKSRRSLYVDLGTKRKAIRAAYRTMPRIRCRAHPFFVAWMASDQLDHCACLVMPEKKGRALMTSVGRIVGCWVKTPPEEFLIGPDVWKPHRHPLSDDGEEARAALSGSPKTNVAPRRQTRRGTRAPCSQSKTSTRAKPYELRDRQPVRSRGSALPRPGRTSGDDSGDFDAAYISAWMANVPDQSSLVSPSRPSTPRSEDSDHDDEPDHLSPDDALARYREETARDSSDALDPGINVARPSGLKLGQGGDWSRFASNNWAAYIYGESLLGKNSFDKAKK</sequence>
<dbReference type="InParanoid" id="D8QGX1"/>
<dbReference type="HOGENOM" id="CLU_681779_0_0_1"/>
<evidence type="ECO:0000313" key="3">
    <source>
        <dbReference type="Proteomes" id="UP000007431"/>
    </source>
</evidence>
<keyword evidence="3" id="KW-1185">Reference proteome</keyword>